<evidence type="ECO:0000313" key="6">
    <source>
        <dbReference type="EMBL" id="STY17194.1"/>
    </source>
</evidence>
<dbReference type="InterPro" id="IPR015421">
    <property type="entry name" value="PyrdxlP-dep_Trfase_major"/>
</dbReference>
<evidence type="ECO:0000256" key="4">
    <source>
        <dbReference type="SAM" id="Coils"/>
    </source>
</evidence>
<dbReference type="SUPFAM" id="SSF53383">
    <property type="entry name" value="PLP-dependent transferases"/>
    <property type="match status" value="1"/>
</dbReference>
<dbReference type="GO" id="GO:0030170">
    <property type="term" value="F:pyridoxal phosphate binding"/>
    <property type="evidence" value="ECO:0007669"/>
    <property type="project" value="InterPro"/>
</dbReference>
<keyword evidence="6" id="KW-0808">Transferase</keyword>
<evidence type="ECO:0000256" key="3">
    <source>
        <dbReference type="ARBA" id="ARBA00022898"/>
    </source>
</evidence>
<dbReference type="AlphaFoldDB" id="A0A378KQM4"/>
<dbReference type="OrthoDB" id="9812626at2"/>
<evidence type="ECO:0000256" key="2">
    <source>
        <dbReference type="ARBA" id="ARBA00022801"/>
    </source>
</evidence>
<dbReference type="InterPro" id="IPR015422">
    <property type="entry name" value="PyrdxlP-dep_Trfase_small"/>
</dbReference>
<dbReference type="Gene3D" id="3.40.640.10">
    <property type="entry name" value="Type I PLP-dependent aspartate aminotransferase-like (Major domain)"/>
    <property type="match status" value="1"/>
</dbReference>
<reference evidence="5 7" key="1">
    <citation type="submission" date="2015-11" db="EMBL/GenBank/DDBJ databases">
        <title>Genomic analysis of 38 Legionella species identifies large and diverse effector repertoires.</title>
        <authorList>
            <person name="Burstein D."/>
            <person name="Amaro F."/>
            <person name="Zusman T."/>
            <person name="Lifshitz Z."/>
            <person name="Cohen O."/>
            <person name="Gilbert J.A."/>
            <person name="Pupko T."/>
            <person name="Shuman H.A."/>
            <person name="Segal G."/>
        </authorList>
    </citation>
    <scope>NUCLEOTIDE SEQUENCE [LARGE SCALE GENOMIC DNA]</scope>
    <source>
        <strain evidence="5 7">ATCC 49507</strain>
    </source>
</reference>
<dbReference type="InterPro" id="IPR015424">
    <property type="entry name" value="PyrdxlP-dep_Trfase"/>
</dbReference>
<dbReference type="GO" id="GO:0019441">
    <property type="term" value="P:L-tryptophan catabolic process to kynurenine"/>
    <property type="evidence" value="ECO:0007669"/>
    <property type="project" value="TreeGrafter"/>
</dbReference>
<evidence type="ECO:0000313" key="8">
    <source>
        <dbReference type="Proteomes" id="UP000254230"/>
    </source>
</evidence>
<dbReference type="EMBL" id="LNYR01000010">
    <property type="protein sequence ID" value="KTD52487.1"/>
    <property type="molecule type" value="Genomic_DNA"/>
</dbReference>
<accession>A0A378KQM4</accession>
<sequence>MAIDELINTNPDAFMKAIAQKDGGFTLEYANVLDSVDPMRDISSLFQFGSIQPFAGHSLGPVFTPAKEEIMRILDLQKRLLHEGHFPKTQDISGNWFDFDINPDAIADMQGMLGFADPCEFIYTQAGLSDNLRLLLSTFYRPSQADWKSGKTGICYLSKEFYSDQAVIHSLLESEVQRAQSNGLFTGEIPCQNPGDLCMKISPDERGLYQEEKIIQFVRENAHKISILHLSDIVFSTGQRIDLEHVLTELKDVLKAHNIVVGLDLAHTVGNRTINLKKLPVTYAVGCSYKHICGSAGSGFGIYVNKDADLSLNPPIQGWKAAESNKVFPLIDGYDPVIMSRKGARAFRCSNPSPVALAPVLQYMKIMSAIGWDKLTHRSESLTRYMITLLEQRLSDRIEFITPLESKNRGAMIVFRIKNLTNIEAVEDLLKKESEFGQFELDTRPPNNVRITAHYGYTKFGDINRMIMRLEKVINLQLSSEQKMKQYQSGHILSPQESQFNQQLDLLQQKIDELTTREKDALLKSDMDIYEHLKKAKIAAITLHEGLSDAGARYFIKNDNYQTFKTTCDQLLKKAHIELDKHRGWSELLINLAIGLSTIGIGLLVKGAINLANNQSFFFVCKTKSSKMLDDLEDKIHETAPSA</sequence>
<dbReference type="EMBL" id="UGOW01000001">
    <property type="protein sequence ID" value="STY17194.1"/>
    <property type="molecule type" value="Genomic_DNA"/>
</dbReference>
<dbReference type="GO" id="GO:0043420">
    <property type="term" value="P:anthranilate metabolic process"/>
    <property type="evidence" value="ECO:0007669"/>
    <property type="project" value="TreeGrafter"/>
</dbReference>
<evidence type="ECO:0000256" key="1">
    <source>
        <dbReference type="ARBA" id="ARBA00022642"/>
    </source>
</evidence>
<keyword evidence="3" id="KW-0663">Pyridoxal phosphate</keyword>
<evidence type="ECO:0000313" key="5">
    <source>
        <dbReference type="EMBL" id="KTD52487.1"/>
    </source>
</evidence>
<dbReference type="Pfam" id="PF22580">
    <property type="entry name" value="KYNU_C"/>
    <property type="match status" value="1"/>
</dbReference>
<feature type="coiled-coil region" evidence="4">
    <location>
        <begin position="497"/>
        <end position="524"/>
    </location>
</feature>
<dbReference type="EC" id="3.7.1.3" evidence="5 6"/>
<dbReference type="STRING" id="45072.Lqua_0901"/>
<dbReference type="InterPro" id="IPR010111">
    <property type="entry name" value="Kynureninase"/>
</dbReference>
<dbReference type="RefSeq" id="WP_058473107.1">
    <property type="nucleotide sequence ID" value="NZ_CAAAIL010000035.1"/>
</dbReference>
<keyword evidence="4" id="KW-0175">Coiled coil</keyword>
<name>A0A378KQM4_9GAMM</name>
<keyword evidence="7" id="KW-1185">Reference proteome</keyword>
<evidence type="ECO:0000313" key="7">
    <source>
        <dbReference type="Proteomes" id="UP000054639"/>
    </source>
</evidence>
<dbReference type="GO" id="GO:0005737">
    <property type="term" value="C:cytoplasm"/>
    <property type="evidence" value="ECO:0007669"/>
    <property type="project" value="InterPro"/>
</dbReference>
<dbReference type="GO" id="GO:0008483">
    <property type="term" value="F:transaminase activity"/>
    <property type="evidence" value="ECO:0007669"/>
    <property type="project" value="UniProtKB-KW"/>
</dbReference>
<dbReference type="Proteomes" id="UP000054639">
    <property type="component" value="Unassembled WGS sequence"/>
</dbReference>
<proteinExistence type="predicted"/>
<organism evidence="6 8">
    <name type="scientific">Legionella quateirensis</name>
    <dbReference type="NCBI Taxonomy" id="45072"/>
    <lineage>
        <taxon>Bacteria</taxon>
        <taxon>Pseudomonadati</taxon>
        <taxon>Pseudomonadota</taxon>
        <taxon>Gammaproteobacteria</taxon>
        <taxon>Legionellales</taxon>
        <taxon>Legionellaceae</taxon>
        <taxon>Legionella</taxon>
    </lineage>
</organism>
<protein>
    <submittedName>
        <fullName evidence="6">Aminotransferase class V</fullName>
    </submittedName>
    <submittedName>
        <fullName evidence="5">Kynureninase</fullName>
        <ecNumber evidence="5 6">3.7.1.3</ecNumber>
    </submittedName>
</protein>
<keyword evidence="6" id="KW-0032">Aminotransferase</keyword>
<dbReference type="PANTHER" id="PTHR14084">
    <property type="entry name" value="KYNURENINASE"/>
    <property type="match status" value="1"/>
</dbReference>
<gene>
    <name evidence="6" type="primary">kynU</name>
    <name evidence="5" type="ORF">Lqua_0901</name>
    <name evidence="6" type="ORF">NCTC12376_00988</name>
</gene>
<keyword evidence="1" id="KW-0662">Pyridine nucleotide biosynthesis</keyword>
<dbReference type="Gene3D" id="3.90.1150.10">
    <property type="entry name" value="Aspartate Aminotransferase, domain 1"/>
    <property type="match status" value="1"/>
</dbReference>
<dbReference type="GO" id="GO:0030429">
    <property type="term" value="F:kynureninase activity"/>
    <property type="evidence" value="ECO:0007669"/>
    <property type="project" value="UniProtKB-EC"/>
</dbReference>
<reference evidence="6 8" key="2">
    <citation type="submission" date="2018-06" db="EMBL/GenBank/DDBJ databases">
        <authorList>
            <consortium name="Pathogen Informatics"/>
            <person name="Doyle S."/>
        </authorList>
    </citation>
    <scope>NUCLEOTIDE SEQUENCE [LARGE SCALE GENOMIC DNA]</scope>
    <source>
        <strain evidence="6 8">NCTC12376</strain>
    </source>
</reference>
<keyword evidence="2 6" id="KW-0378">Hydrolase</keyword>
<dbReference type="GO" id="GO:0009435">
    <property type="term" value="P:NAD+ biosynthetic process"/>
    <property type="evidence" value="ECO:0007669"/>
    <property type="project" value="InterPro"/>
</dbReference>
<dbReference type="Proteomes" id="UP000254230">
    <property type="component" value="Unassembled WGS sequence"/>
</dbReference>
<dbReference type="PANTHER" id="PTHR14084:SF0">
    <property type="entry name" value="KYNURENINASE"/>
    <property type="match status" value="1"/>
</dbReference>